<feature type="compositionally biased region" description="Polar residues" evidence="1">
    <location>
        <begin position="218"/>
        <end position="229"/>
    </location>
</feature>
<feature type="compositionally biased region" description="Polar residues" evidence="1">
    <location>
        <begin position="21"/>
        <end position="40"/>
    </location>
</feature>
<feature type="region of interest" description="Disordered" evidence="1">
    <location>
        <begin position="181"/>
        <end position="244"/>
    </location>
</feature>
<keyword evidence="3" id="KW-1185">Reference proteome</keyword>
<feature type="region of interest" description="Disordered" evidence="1">
    <location>
        <begin position="1"/>
        <end position="165"/>
    </location>
</feature>
<evidence type="ECO:0000313" key="2">
    <source>
        <dbReference type="EMBL" id="KAK8853377.1"/>
    </source>
</evidence>
<proteinExistence type="predicted"/>
<dbReference type="AlphaFoldDB" id="A0AAW0YLG3"/>
<dbReference type="KEGG" id="kne:92181339"/>
<organism evidence="2 3">
    <name type="scientific">Kwoniella newhampshirensis</name>
    <dbReference type="NCBI Taxonomy" id="1651941"/>
    <lineage>
        <taxon>Eukaryota</taxon>
        <taxon>Fungi</taxon>
        <taxon>Dikarya</taxon>
        <taxon>Basidiomycota</taxon>
        <taxon>Agaricomycotina</taxon>
        <taxon>Tremellomycetes</taxon>
        <taxon>Tremellales</taxon>
        <taxon>Cryptococcaceae</taxon>
        <taxon>Kwoniella</taxon>
    </lineage>
</organism>
<comment type="caution">
    <text evidence="2">The sequence shown here is derived from an EMBL/GenBank/DDBJ whole genome shotgun (WGS) entry which is preliminary data.</text>
</comment>
<gene>
    <name evidence="2" type="ORF">IAR55_004081</name>
</gene>
<feature type="compositionally biased region" description="Low complexity" evidence="1">
    <location>
        <begin position="84"/>
        <end position="97"/>
    </location>
</feature>
<dbReference type="EMBL" id="JBCAWK010000007">
    <property type="protein sequence ID" value="KAK8853377.1"/>
    <property type="molecule type" value="Genomic_DNA"/>
</dbReference>
<sequence>MSNVPTTPTSNRIMGPPPLPASTSTAMVVKSPSSTPTQSRRAAEAVSAKREVRSPTPFIKSEVVSSFPITPTHQRASTLPPTPISRSPIRSRSLTPSPRRRRASATPSPASNKTSFSAAISAKLAALGQRSEARSATARPTRRTATATATPSLSQQSGSAGRMGTTLDDDVEQEAFWTGRTAAAGRSSEQAIEVDSPPTSPTPISRGGHNADSGSALVLTTTVDRSSGTPAPRQSFRRGSSELSTASLRSEFTPFARASIFDTSDPRYGRRYQRGEGGSRTENTTNPLPPLPLLLAPVIPPRLIDVWKQGVEVIQALKQRRSEGAILLLGDEEEGDSRLTTLKVLIEVLFSDDGELTLANAIISDLAQSKIGVSRDHALDLLAFLLKATYQSLAAHITEYPSSSSPPSKKNLMARQATWYQRHKIWAELETVELRVSVSREIAEEVVASLMAIWSGGRMHAMIATLSKSYENVTPVILRRTIKSVGEVCMAEVNIAWSV</sequence>
<accession>A0AAW0YLG3</accession>
<feature type="region of interest" description="Disordered" evidence="1">
    <location>
        <begin position="266"/>
        <end position="288"/>
    </location>
</feature>
<protein>
    <submittedName>
        <fullName evidence="2">Uncharacterized protein</fullName>
    </submittedName>
</protein>
<reference evidence="2 3" key="1">
    <citation type="journal article" date="2024" name="bioRxiv">
        <title>Comparative genomics of Cryptococcus and Kwoniella reveals pathogenesis evolution and contrasting karyotype dynamics via intercentromeric recombination or chromosome fusion.</title>
        <authorList>
            <person name="Coelho M.A."/>
            <person name="David-Palma M."/>
            <person name="Shea T."/>
            <person name="Bowers K."/>
            <person name="McGinley-Smith S."/>
            <person name="Mohammad A.W."/>
            <person name="Gnirke A."/>
            <person name="Yurkov A.M."/>
            <person name="Nowrousian M."/>
            <person name="Sun S."/>
            <person name="Cuomo C.A."/>
            <person name="Heitman J."/>
        </authorList>
    </citation>
    <scope>NUCLEOTIDE SEQUENCE [LARGE SCALE GENOMIC DNA]</scope>
    <source>
        <strain evidence="2 3">CBS 13917</strain>
    </source>
</reference>
<dbReference type="RefSeq" id="XP_066802563.1">
    <property type="nucleotide sequence ID" value="XM_066947184.1"/>
</dbReference>
<dbReference type="Proteomes" id="UP001388673">
    <property type="component" value="Unassembled WGS sequence"/>
</dbReference>
<evidence type="ECO:0000313" key="3">
    <source>
        <dbReference type="Proteomes" id="UP001388673"/>
    </source>
</evidence>
<feature type="compositionally biased region" description="Polar residues" evidence="1">
    <location>
        <begin position="1"/>
        <end position="12"/>
    </location>
</feature>
<feature type="compositionally biased region" description="Basic and acidic residues" evidence="1">
    <location>
        <begin position="41"/>
        <end position="53"/>
    </location>
</feature>
<name>A0AAW0YLG3_9TREE</name>
<feature type="compositionally biased region" description="Polar residues" evidence="1">
    <location>
        <begin position="63"/>
        <end position="76"/>
    </location>
</feature>
<dbReference type="GeneID" id="92181339"/>
<feature type="compositionally biased region" description="Low complexity" evidence="1">
    <location>
        <begin position="134"/>
        <end position="152"/>
    </location>
</feature>
<feature type="compositionally biased region" description="Basic and acidic residues" evidence="1">
    <location>
        <begin position="266"/>
        <end position="279"/>
    </location>
</feature>
<evidence type="ECO:0000256" key="1">
    <source>
        <dbReference type="SAM" id="MobiDB-lite"/>
    </source>
</evidence>